<evidence type="ECO:0000256" key="2">
    <source>
        <dbReference type="SAM" id="SignalP"/>
    </source>
</evidence>
<comment type="caution">
    <text evidence="3">The sequence shown here is derived from an EMBL/GenBank/DDBJ whole genome shotgun (WGS) entry which is preliminary data.</text>
</comment>
<evidence type="ECO:0000256" key="1">
    <source>
        <dbReference type="SAM" id="MobiDB-lite"/>
    </source>
</evidence>
<accession>A0ABW1TU68</accession>
<feature type="chain" id="PRO_5045692966" evidence="2">
    <location>
        <begin position="22"/>
        <end position="194"/>
    </location>
</feature>
<name>A0ABW1TU68_9BURK</name>
<evidence type="ECO:0000313" key="3">
    <source>
        <dbReference type="EMBL" id="MFC6280597.1"/>
    </source>
</evidence>
<dbReference type="EMBL" id="JBHSRS010000013">
    <property type="protein sequence ID" value="MFC6280597.1"/>
    <property type="molecule type" value="Genomic_DNA"/>
</dbReference>
<feature type="region of interest" description="Disordered" evidence="1">
    <location>
        <begin position="29"/>
        <end position="49"/>
    </location>
</feature>
<organism evidence="3 4">
    <name type="scientific">Polaromonas aquatica</name>
    <dbReference type="NCBI Taxonomy" id="332657"/>
    <lineage>
        <taxon>Bacteria</taxon>
        <taxon>Pseudomonadati</taxon>
        <taxon>Pseudomonadota</taxon>
        <taxon>Betaproteobacteria</taxon>
        <taxon>Burkholderiales</taxon>
        <taxon>Comamonadaceae</taxon>
        <taxon>Polaromonas</taxon>
    </lineage>
</organism>
<proteinExistence type="predicted"/>
<keyword evidence="4" id="KW-1185">Reference proteome</keyword>
<reference evidence="4" key="1">
    <citation type="journal article" date="2019" name="Int. J. Syst. Evol. Microbiol.">
        <title>The Global Catalogue of Microorganisms (GCM) 10K type strain sequencing project: providing services to taxonomists for standard genome sequencing and annotation.</title>
        <authorList>
            <consortium name="The Broad Institute Genomics Platform"/>
            <consortium name="The Broad Institute Genome Sequencing Center for Infectious Disease"/>
            <person name="Wu L."/>
            <person name="Ma J."/>
        </authorList>
    </citation>
    <scope>NUCLEOTIDE SEQUENCE [LARGE SCALE GENOMIC DNA]</scope>
    <source>
        <strain evidence="4">CCUG 39402</strain>
    </source>
</reference>
<keyword evidence="2" id="KW-0732">Signal</keyword>
<dbReference type="RefSeq" id="WP_371437762.1">
    <property type="nucleotide sequence ID" value="NZ_JBHSRS010000013.1"/>
</dbReference>
<sequence>MRILACCLVAAATTAGSPAFAQAQATGAMAPDDGATIPPNPGMGAYGGQPAGVKKMSDAALDCQQIYAETETLQKSLAEQQAGAAAAQQAADDARNGMMSQAMSGGGGMQRGASMASGLLGMIPGVGMVAGLVGGAGAQASMRARMADMQDSTNKMMQAQQKAIDIQQAMAWSQARHEHLVDLFLKKNCTLPQK</sequence>
<dbReference type="Proteomes" id="UP001596270">
    <property type="component" value="Unassembled WGS sequence"/>
</dbReference>
<evidence type="ECO:0000313" key="4">
    <source>
        <dbReference type="Proteomes" id="UP001596270"/>
    </source>
</evidence>
<gene>
    <name evidence="3" type="ORF">ACFQND_05055</name>
</gene>
<feature type="signal peptide" evidence="2">
    <location>
        <begin position="1"/>
        <end position="21"/>
    </location>
</feature>
<protein>
    <submittedName>
        <fullName evidence="3">Uncharacterized protein</fullName>
    </submittedName>
</protein>